<evidence type="ECO:0000259" key="2">
    <source>
        <dbReference type="Pfam" id="PF18204"/>
    </source>
</evidence>
<accession>Q0W2P0</accession>
<dbReference type="InterPro" id="IPR013784">
    <property type="entry name" value="Carb-bd-like_fold"/>
</dbReference>
<dbReference type="KEGG" id="rci:RCIX2236"/>
<evidence type="ECO:0000256" key="1">
    <source>
        <dbReference type="ARBA" id="ARBA00022729"/>
    </source>
</evidence>
<sequence length="294" mass="30792">MIHMKPFAIILITTLVLLIITATAVSVAQTPAVNASISGRVSSATGAPITDAQVMLVNASNTSEQIGNFTMPVDANGYYQFVNVPEGNLAVFAWSPNYASGLSNSVNVSEKVTYTANVVIVPEPYFVDIDVSQKVIPLETGKSTITFTVYDHWMNKVGAGWFITTHTTAGTLDPLYGETDANSQFKTTISAPMEGTNATVEVFARAKNGTYYPLQMTVVTPTPTPTVTPTVTATPNATAQVTVTPVANVTVTPAVTATPEATPTTAPTPTPTPGFEIMAALIGLAAVAAAYRKA</sequence>
<dbReference type="Pfam" id="PF13620">
    <property type="entry name" value="CarboxypepD_reg"/>
    <property type="match status" value="1"/>
</dbReference>
<feature type="domain" description="PGF-CTERM archaeal protein-sorting signal" evidence="2">
    <location>
        <begin position="272"/>
        <end position="293"/>
    </location>
</feature>
<dbReference type="SUPFAM" id="SSF49452">
    <property type="entry name" value="Starch-binding domain-like"/>
    <property type="match status" value="1"/>
</dbReference>
<dbReference type="Proteomes" id="UP000000663">
    <property type="component" value="Chromosome"/>
</dbReference>
<gene>
    <name evidence="3" type="ORF">RCIX2236</name>
</gene>
<keyword evidence="1" id="KW-0732">Signal</keyword>
<dbReference type="EMBL" id="AM114193">
    <property type="protein sequence ID" value="CAJ37353.1"/>
    <property type="molecule type" value="Genomic_DNA"/>
</dbReference>
<organism evidence="3 4">
    <name type="scientific">Methanocella arvoryzae (strain DSM 22066 / NBRC 105507 / MRE50)</name>
    <dbReference type="NCBI Taxonomy" id="351160"/>
    <lineage>
        <taxon>Archaea</taxon>
        <taxon>Methanobacteriati</taxon>
        <taxon>Methanobacteriota</taxon>
        <taxon>Stenosarchaea group</taxon>
        <taxon>Methanomicrobia</taxon>
        <taxon>Methanocellales</taxon>
        <taxon>Methanocellaceae</taxon>
        <taxon>Methanocella</taxon>
    </lineage>
</organism>
<keyword evidence="4" id="KW-1185">Reference proteome</keyword>
<dbReference type="STRING" id="351160.RCIX2236"/>
<name>Q0W2P0_METAR</name>
<dbReference type="InterPro" id="IPR026371">
    <property type="entry name" value="PGF_CTERM"/>
</dbReference>
<dbReference type="AlphaFoldDB" id="Q0W2P0"/>
<dbReference type="Pfam" id="PF18204">
    <property type="entry name" value="PGF-CTERM"/>
    <property type="match status" value="1"/>
</dbReference>
<proteinExistence type="predicted"/>
<evidence type="ECO:0000313" key="3">
    <source>
        <dbReference type="EMBL" id="CAJ37353.1"/>
    </source>
</evidence>
<protein>
    <recommendedName>
        <fullName evidence="2">PGF-CTERM archaeal protein-sorting signal domain-containing protein</fullName>
    </recommendedName>
</protein>
<dbReference type="GO" id="GO:0030246">
    <property type="term" value="F:carbohydrate binding"/>
    <property type="evidence" value="ECO:0007669"/>
    <property type="project" value="InterPro"/>
</dbReference>
<dbReference type="Gene3D" id="2.60.40.1120">
    <property type="entry name" value="Carboxypeptidase-like, regulatory domain"/>
    <property type="match status" value="1"/>
</dbReference>
<reference evidence="3 4" key="1">
    <citation type="journal article" date="2006" name="Science">
        <title>Genome of rice cluster I archaea -- the key methane producers in the rice rhizosphere.</title>
        <authorList>
            <person name="Erkel C."/>
            <person name="Kube M."/>
            <person name="Reinhardt R."/>
            <person name="Liesack W."/>
        </authorList>
    </citation>
    <scope>NUCLEOTIDE SEQUENCE [LARGE SCALE GENOMIC DNA]</scope>
    <source>
        <strain evidence="4">DSM 22066 / NBRC 105507 / MRE50</strain>
    </source>
</reference>
<evidence type="ECO:0000313" key="4">
    <source>
        <dbReference type="Proteomes" id="UP000000663"/>
    </source>
</evidence>
<dbReference type="eggNOG" id="arCOG03561">
    <property type="taxonomic scope" value="Archaea"/>
</dbReference>